<name>I0HIX9_ACTM4</name>
<dbReference type="OrthoDB" id="3638588at2"/>
<feature type="transmembrane region" description="Helical" evidence="1">
    <location>
        <begin position="96"/>
        <end position="123"/>
    </location>
</feature>
<dbReference type="EMBL" id="AP012319">
    <property type="protein sequence ID" value="BAL92966.1"/>
    <property type="molecule type" value="Genomic_DNA"/>
</dbReference>
<keyword evidence="3" id="KW-1185">Reference proteome</keyword>
<dbReference type="RefSeq" id="WP_014447849.1">
    <property type="nucleotide sequence ID" value="NC_017093.1"/>
</dbReference>
<dbReference type="Proteomes" id="UP000007882">
    <property type="component" value="Chromosome"/>
</dbReference>
<keyword evidence="1" id="KW-0472">Membrane</keyword>
<organism evidence="2 3">
    <name type="scientific">Actinoplanes missouriensis (strain ATCC 14538 / DSM 43046 / CBS 188.64 / JCM 3121 / NBRC 102363 / NCIMB 12654 / NRRL B-3342 / UNCC 431)</name>
    <dbReference type="NCBI Taxonomy" id="512565"/>
    <lineage>
        <taxon>Bacteria</taxon>
        <taxon>Bacillati</taxon>
        <taxon>Actinomycetota</taxon>
        <taxon>Actinomycetes</taxon>
        <taxon>Micromonosporales</taxon>
        <taxon>Micromonosporaceae</taxon>
        <taxon>Actinoplanes</taxon>
    </lineage>
</organism>
<dbReference type="PATRIC" id="fig|512565.3.peg.7763"/>
<keyword evidence="1" id="KW-1133">Transmembrane helix</keyword>
<accession>I0HIX9</accession>
<sequence>MVHTLTRRVVVGLIAILIGWLGVWLLDSHWKSDAELQAESQRRSAEPVLCDGKVMNPGDVCMAFGKGAAERGGTYDEMKAKHVAAVQPDDLRADDLIWRFVAAVPLLISAALLISVIVAFVVAARVPAGRRALAAAHGWTYERKHPTLAGDAGLFAPYVAGRNEASDVVAGEWKGFPFLIFSFRDTSSTEKAAFRVTLPIALPFMRVIDSSEHPFSSDTDPGVQAWLGMKLGIVPTKKTVTRMAFWAQDDRLVRVVSWQSKPSTIEAELDATVNLAERLVNAAMETVAEAETRDRPGGQNS</sequence>
<protein>
    <submittedName>
        <fullName evidence="2">Uncharacterized protein</fullName>
    </submittedName>
</protein>
<feature type="transmembrane region" description="Helical" evidence="1">
    <location>
        <begin position="9"/>
        <end position="26"/>
    </location>
</feature>
<reference evidence="2 3" key="1">
    <citation type="submission" date="2012-02" db="EMBL/GenBank/DDBJ databases">
        <title>Complete genome sequence of Actinoplanes missouriensis 431 (= NBRC 102363).</title>
        <authorList>
            <person name="Ohnishi Y."/>
            <person name="Ishikawa J."/>
            <person name="Sekine M."/>
            <person name="Hosoyama A."/>
            <person name="Harada T."/>
            <person name="Narita H."/>
            <person name="Hata T."/>
            <person name="Konno Y."/>
            <person name="Tutikane K."/>
            <person name="Fujita N."/>
            <person name="Horinouchi S."/>
            <person name="Hayakawa M."/>
        </authorList>
    </citation>
    <scope>NUCLEOTIDE SEQUENCE [LARGE SCALE GENOMIC DNA]</scope>
    <source>
        <strain evidence="3">ATCC 14538 / DSM 43046 / CBS 188.64 / JCM 3121 / NBRC 102363 / NCIMB 12654 / NRRL B-3342 / UNCC 431</strain>
    </source>
</reference>
<evidence type="ECO:0000256" key="1">
    <source>
        <dbReference type="SAM" id="Phobius"/>
    </source>
</evidence>
<keyword evidence="1" id="KW-0812">Transmembrane</keyword>
<dbReference type="KEGG" id="ams:AMIS_77460"/>
<evidence type="ECO:0000313" key="3">
    <source>
        <dbReference type="Proteomes" id="UP000007882"/>
    </source>
</evidence>
<dbReference type="HOGENOM" id="CLU_923263_0_0_11"/>
<dbReference type="eggNOG" id="ENOG50328J7">
    <property type="taxonomic scope" value="Bacteria"/>
</dbReference>
<evidence type="ECO:0000313" key="2">
    <source>
        <dbReference type="EMBL" id="BAL92966.1"/>
    </source>
</evidence>
<proteinExistence type="predicted"/>
<gene>
    <name evidence="2" type="ordered locus">AMIS_77460</name>
</gene>
<dbReference type="AlphaFoldDB" id="I0HIX9"/>